<gene>
    <name evidence="1" type="ORF">SAMN04490195_6062</name>
</gene>
<proteinExistence type="predicted"/>
<dbReference type="EMBL" id="FNKJ01000004">
    <property type="protein sequence ID" value="SDR46565.1"/>
    <property type="molecule type" value="Genomic_DNA"/>
</dbReference>
<reference evidence="2" key="1">
    <citation type="submission" date="2016-10" db="EMBL/GenBank/DDBJ databases">
        <authorList>
            <person name="Varghese N."/>
            <person name="Submissions S."/>
        </authorList>
    </citation>
    <scope>NUCLEOTIDE SEQUENCE [LARGE SCALE GENOMIC DNA]</scope>
    <source>
        <strain evidence="2">BS3775</strain>
    </source>
</reference>
<dbReference type="Proteomes" id="UP000199570">
    <property type="component" value="Unassembled WGS sequence"/>
</dbReference>
<name>A0A1H1J997_9PSED</name>
<organism evidence="1 2">
    <name type="scientific">Pseudomonas moorei</name>
    <dbReference type="NCBI Taxonomy" id="395599"/>
    <lineage>
        <taxon>Bacteria</taxon>
        <taxon>Pseudomonadati</taxon>
        <taxon>Pseudomonadota</taxon>
        <taxon>Gammaproteobacteria</taxon>
        <taxon>Pseudomonadales</taxon>
        <taxon>Pseudomonadaceae</taxon>
        <taxon>Pseudomonas</taxon>
    </lineage>
</organism>
<protein>
    <submittedName>
        <fullName evidence="1">Uncharacterized protein</fullName>
    </submittedName>
</protein>
<dbReference type="AlphaFoldDB" id="A0A1H1J997"/>
<evidence type="ECO:0000313" key="1">
    <source>
        <dbReference type="EMBL" id="SDR46565.1"/>
    </source>
</evidence>
<accession>A0A1H1J997</accession>
<evidence type="ECO:0000313" key="2">
    <source>
        <dbReference type="Proteomes" id="UP000199570"/>
    </source>
</evidence>
<sequence length="34" mass="3919">MDVNENAKILNKRVVLKTFASKLAPTRDWGELEM</sequence>
<keyword evidence="2" id="KW-1185">Reference proteome</keyword>